<protein>
    <submittedName>
        <fullName evidence="2">Uncharacterized protein</fullName>
    </submittedName>
</protein>
<keyword evidence="3" id="KW-1185">Reference proteome</keyword>
<feature type="region of interest" description="Disordered" evidence="1">
    <location>
        <begin position="1"/>
        <end position="84"/>
    </location>
</feature>
<feature type="compositionally biased region" description="Polar residues" evidence="1">
    <location>
        <begin position="9"/>
        <end position="20"/>
    </location>
</feature>
<feature type="compositionally biased region" description="Basic residues" evidence="1">
    <location>
        <begin position="74"/>
        <end position="84"/>
    </location>
</feature>
<gene>
    <name evidence="2" type="ORF">AAG570_010135</name>
</gene>
<evidence type="ECO:0000313" key="3">
    <source>
        <dbReference type="Proteomes" id="UP001558652"/>
    </source>
</evidence>
<sequence length="180" mass="19632">MASKRRNMFQKNKTQETTENGFVRTDLGGRLMLRWTTGAPEQTAGTSDVPSSPAAGPKATTDRDVLSTGTARPGPHHLPHHSHHLASLSSLSSLSPLHACSPRALGGDVLWKKVQRSDSVLGKKNVTASVLEREENGCATMFWTKVFWRIKRKLKLCWGDNNDWGWAMISGENGANGALA</sequence>
<evidence type="ECO:0000313" key="2">
    <source>
        <dbReference type="EMBL" id="KAL1132178.1"/>
    </source>
</evidence>
<organism evidence="2 3">
    <name type="scientific">Ranatra chinensis</name>
    <dbReference type="NCBI Taxonomy" id="642074"/>
    <lineage>
        <taxon>Eukaryota</taxon>
        <taxon>Metazoa</taxon>
        <taxon>Ecdysozoa</taxon>
        <taxon>Arthropoda</taxon>
        <taxon>Hexapoda</taxon>
        <taxon>Insecta</taxon>
        <taxon>Pterygota</taxon>
        <taxon>Neoptera</taxon>
        <taxon>Paraneoptera</taxon>
        <taxon>Hemiptera</taxon>
        <taxon>Heteroptera</taxon>
        <taxon>Panheteroptera</taxon>
        <taxon>Nepomorpha</taxon>
        <taxon>Nepidae</taxon>
        <taxon>Ranatrinae</taxon>
        <taxon>Ranatra</taxon>
    </lineage>
</organism>
<reference evidence="2 3" key="1">
    <citation type="submission" date="2024-07" db="EMBL/GenBank/DDBJ databases">
        <title>Chromosome-level genome assembly of the water stick insect Ranatra chinensis (Heteroptera: Nepidae).</title>
        <authorList>
            <person name="Liu X."/>
        </authorList>
    </citation>
    <scope>NUCLEOTIDE SEQUENCE [LARGE SCALE GENOMIC DNA]</scope>
    <source>
        <strain evidence="2">Cailab_2021Rc</strain>
        <tissue evidence="2">Muscle</tissue>
    </source>
</reference>
<comment type="caution">
    <text evidence="2">The sequence shown here is derived from an EMBL/GenBank/DDBJ whole genome shotgun (WGS) entry which is preliminary data.</text>
</comment>
<accession>A0ABD0Z3S9</accession>
<name>A0ABD0Z3S9_9HEMI</name>
<dbReference type="AlphaFoldDB" id="A0ABD0Z3S9"/>
<dbReference type="Proteomes" id="UP001558652">
    <property type="component" value="Unassembled WGS sequence"/>
</dbReference>
<dbReference type="EMBL" id="JBFDAA010000005">
    <property type="protein sequence ID" value="KAL1132178.1"/>
    <property type="molecule type" value="Genomic_DNA"/>
</dbReference>
<proteinExistence type="predicted"/>
<evidence type="ECO:0000256" key="1">
    <source>
        <dbReference type="SAM" id="MobiDB-lite"/>
    </source>
</evidence>
<feature type="compositionally biased region" description="Polar residues" evidence="1">
    <location>
        <begin position="39"/>
        <end position="50"/>
    </location>
</feature>